<dbReference type="GO" id="GO:0042910">
    <property type="term" value="F:xenobiotic transmembrane transporter activity"/>
    <property type="evidence" value="ECO:0007669"/>
    <property type="project" value="InterPro"/>
</dbReference>
<evidence type="ECO:0000256" key="7">
    <source>
        <dbReference type="SAM" id="Phobius"/>
    </source>
</evidence>
<dbReference type="Pfam" id="PF01554">
    <property type="entry name" value="MatE"/>
    <property type="match status" value="2"/>
</dbReference>
<dbReference type="CDD" id="cd13147">
    <property type="entry name" value="MATE_MJ0709_like"/>
    <property type="match status" value="1"/>
</dbReference>
<dbReference type="InterPro" id="IPR052031">
    <property type="entry name" value="Membrane_Transporter-Flippase"/>
</dbReference>
<sequence length="465" mass="49948">MEANRKITKGVEYLLGDPKKAILKISMPMIIGMLAQTFYNIVDGIWVAGLGADALAAIGLFFPVFMIIMALAGGIGVGGSSAISRRIGQRNKRAADNTADHTIMLGVIISLALSLPFLPFLEKIFSSLGAKDNIAQMTADYGRVLFGGAVFLFFTNAANAILRGEGDTKRAMYAMILGAGLNVVLDPIYIYTLKMGIVGAAWATLTSIVVSAILFIYWFLIKRDTYVDIRLTGFHPDKEIIKEIFKVGIPASLAQLSMSISMFVLNLVVIKAGGTDGIAVFTSGWRIVMLGTIPLMGIATGVTAVTGAAYGAKDPEKLETAYMYAIKIGILIELAIASITALLAPQMAFIFTYSKKAARIADDLVSFLRWMALFYPTIPPGMLSSAMFQGVRKGETALLITILRTIILQIPIAYLFAIFLGFGLTGVWLGVIAGNTIAASIAFALGRLFLKNFYKIEGKIARAAS</sequence>
<dbReference type="PANTHER" id="PTHR43549:SF2">
    <property type="entry name" value="MULTIDRUG RESISTANCE PROTEIN NORM-RELATED"/>
    <property type="match status" value="1"/>
</dbReference>
<feature type="transmembrane region" description="Helical" evidence="7">
    <location>
        <begin position="287"/>
        <end position="312"/>
    </location>
</feature>
<evidence type="ECO:0000256" key="4">
    <source>
        <dbReference type="ARBA" id="ARBA00022692"/>
    </source>
</evidence>
<feature type="transmembrane region" description="Helical" evidence="7">
    <location>
        <begin position="367"/>
        <end position="386"/>
    </location>
</feature>
<dbReference type="InterPro" id="IPR002528">
    <property type="entry name" value="MATE_fam"/>
</dbReference>
<feature type="transmembrane region" description="Helical" evidence="7">
    <location>
        <begin position="171"/>
        <end position="191"/>
    </location>
</feature>
<comment type="caution">
    <text evidence="8">The sequence shown here is derived from an EMBL/GenBank/DDBJ whole genome shotgun (WGS) entry which is preliminary data.</text>
</comment>
<evidence type="ECO:0000256" key="2">
    <source>
        <dbReference type="ARBA" id="ARBA00022448"/>
    </source>
</evidence>
<feature type="transmembrane region" description="Helical" evidence="7">
    <location>
        <begin position="103"/>
        <end position="121"/>
    </location>
</feature>
<dbReference type="GO" id="GO:0015297">
    <property type="term" value="F:antiporter activity"/>
    <property type="evidence" value="ECO:0007669"/>
    <property type="project" value="InterPro"/>
</dbReference>
<keyword evidence="4 7" id="KW-0812">Transmembrane</keyword>
<feature type="transmembrane region" description="Helical" evidence="7">
    <location>
        <begin position="247"/>
        <end position="267"/>
    </location>
</feature>
<gene>
    <name evidence="8" type="ORF">DRJ00_02865</name>
</gene>
<keyword evidence="5 7" id="KW-1133">Transmembrane helix</keyword>
<dbReference type="PIRSF" id="PIRSF006603">
    <property type="entry name" value="DinF"/>
    <property type="match status" value="1"/>
</dbReference>
<comment type="subcellular location">
    <subcellularLocation>
        <location evidence="1">Cell membrane</location>
        <topology evidence="1">Multi-pass membrane protein</topology>
    </subcellularLocation>
</comment>
<dbReference type="PANTHER" id="PTHR43549">
    <property type="entry name" value="MULTIDRUG RESISTANCE PROTEIN YPNP-RELATED"/>
    <property type="match status" value="1"/>
</dbReference>
<reference evidence="8 9" key="1">
    <citation type="submission" date="2018-06" db="EMBL/GenBank/DDBJ databases">
        <title>Extensive metabolic versatility and redundancy in microbially diverse, dynamic hydrothermal sediments.</title>
        <authorList>
            <person name="Dombrowski N."/>
            <person name="Teske A."/>
            <person name="Baker B.J."/>
        </authorList>
    </citation>
    <scope>NUCLEOTIDE SEQUENCE [LARGE SCALE GENOMIC DNA]</scope>
    <source>
        <strain evidence="8">B47_G16</strain>
    </source>
</reference>
<feature type="transmembrane region" description="Helical" evidence="7">
    <location>
        <begin position="197"/>
        <end position="220"/>
    </location>
</feature>
<accession>A0A497E4R2</accession>
<dbReference type="NCBIfam" id="TIGR00797">
    <property type="entry name" value="matE"/>
    <property type="match status" value="1"/>
</dbReference>
<dbReference type="EMBL" id="QMPZ01000022">
    <property type="protein sequence ID" value="RLE09974.1"/>
    <property type="molecule type" value="Genomic_DNA"/>
</dbReference>
<evidence type="ECO:0000256" key="6">
    <source>
        <dbReference type="ARBA" id="ARBA00023136"/>
    </source>
</evidence>
<organism evidence="8 9">
    <name type="scientific">Aerophobetes bacterium</name>
    <dbReference type="NCBI Taxonomy" id="2030807"/>
    <lineage>
        <taxon>Bacteria</taxon>
        <taxon>Candidatus Aerophobota</taxon>
    </lineage>
</organism>
<evidence type="ECO:0000313" key="8">
    <source>
        <dbReference type="EMBL" id="RLE09974.1"/>
    </source>
</evidence>
<feature type="transmembrane region" description="Helical" evidence="7">
    <location>
        <begin position="21"/>
        <end position="42"/>
    </location>
</feature>
<keyword evidence="3" id="KW-1003">Cell membrane</keyword>
<feature type="transmembrane region" description="Helical" evidence="7">
    <location>
        <begin position="141"/>
        <end position="162"/>
    </location>
</feature>
<evidence type="ECO:0000256" key="3">
    <source>
        <dbReference type="ARBA" id="ARBA00022475"/>
    </source>
</evidence>
<dbReference type="Proteomes" id="UP000279422">
    <property type="component" value="Unassembled WGS sequence"/>
</dbReference>
<feature type="transmembrane region" description="Helical" evidence="7">
    <location>
        <begin position="324"/>
        <end position="347"/>
    </location>
</feature>
<feature type="transmembrane region" description="Helical" evidence="7">
    <location>
        <begin position="54"/>
        <end position="83"/>
    </location>
</feature>
<dbReference type="AlphaFoldDB" id="A0A497E4R2"/>
<feature type="transmembrane region" description="Helical" evidence="7">
    <location>
        <begin position="428"/>
        <end position="450"/>
    </location>
</feature>
<feature type="transmembrane region" description="Helical" evidence="7">
    <location>
        <begin position="398"/>
        <end position="422"/>
    </location>
</feature>
<dbReference type="InterPro" id="IPR048279">
    <property type="entry name" value="MdtK-like"/>
</dbReference>
<protein>
    <submittedName>
        <fullName evidence="8">MATE family efflux transporter</fullName>
    </submittedName>
</protein>
<keyword evidence="2" id="KW-0813">Transport</keyword>
<keyword evidence="6 7" id="KW-0472">Membrane</keyword>
<proteinExistence type="predicted"/>
<name>A0A497E4R2_UNCAE</name>
<evidence type="ECO:0000256" key="5">
    <source>
        <dbReference type="ARBA" id="ARBA00022989"/>
    </source>
</evidence>
<dbReference type="GO" id="GO:0005886">
    <property type="term" value="C:plasma membrane"/>
    <property type="evidence" value="ECO:0007669"/>
    <property type="project" value="UniProtKB-SubCell"/>
</dbReference>
<evidence type="ECO:0000256" key="1">
    <source>
        <dbReference type="ARBA" id="ARBA00004651"/>
    </source>
</evidence>
<evidence type="ECO:0000313" key="9">
    <source>
        <dbReference type="Proteomes" id="UP000279422"/>
    </source>
</evidence>